<evidence type="ECO:0000256" key="6">
    <source>
        <dbReference type="ARBA" id="ARBA00034138"/>
    </source>
</evidence>
<dbReference type="FunFam" id="3.20.20.10:FF:000008">
    <property type="entry name" value="Ornithine decarboxylase"/>
    <property type="match status" value="1"/>
</dbReference>
<dbReference type="PRINTS" id="PR01182">
    <property type="entry name" value="ORNDCRBXLASE"/>
</dbReference>
<dbReference type="SUPFAM" id="SSF51419">
    <property type="entry name" value="PLP-binding barrel"/>
    <property type="match status" value="1"/>
</dbReference>
<reference evidence="10" key="1">
    <citation type="submission" date="2022-08" db="EMBL/GenBank/DDBJ databases">
        <title>Nisaea acidiphila sp. nov., isolated from a marine algal debris and emended description of the genus Nisaea Urios et al. 2008.</title>
        <authorList>
            <person name="Kwon K."/>
        </authorList>
    </citation>
    <scope>NUCLEOTIDE SEQUENCE</scope>
    <source>
        <strain evidence="10">MEBiC11861</strain>
    </source>
</reference>
<dbReference type="CDD" id="cd00622">
    <property type="entry name" value="PLPDE_III_ODC"/>
    <property type="match status" value="1"/>
</dbReference>
<dbReference type="Proteomes" id="UP001060336">
    <property type="component" value="Chromosome"/>
</dbReference>
<evidence type="ECO:0000256" key="3">
    <source>
        <dbReference type="ARBA" id="ARBA00022898"/>
    </source>
</evidence>
<feature type="modified residue" description="N6-(pyridoxal phosphate)lysine" evidence="8">
    <location>
        <position position="48"/>
    </location>
</feature>
<organism evidence="10 11">
    <name type="scientific">Nisaea acidiphila</name>
    <dbReference type="NCBI Taxonomy" id="1862145"/>
    <lineage>
        <taxon>Bacteria</taxon>
        <taxon>Pseudomonadati</taxon>
        <taxon>Pseudomonadota</taxon>
        <taxon>Alphaproteobacteria</taxon>
        <taxon>Rhodospirillales</taxon>
        <taxon>Thalassobaculaceae</taxon>
        <taxon>Nisaea</taxon>
    </lineage>
</organism>
<evidence type="ECO:0000313" key="10">
    <source>
        <dbReference type="EMBL" id="UUX52205.1"/>
    </source>
</evidence>
<sequence length="377" mass="40566">MVSPRLADYFAAEAIDGPRVAVDLELVEARYNTLAAAFRGADIFYAIKANPAPEILDRVAALGGCFDCASIGEIELVLSRGVSPNRISFGNTIKKERVIRQAFEYGVRLFAFDSMAELEKLERSAPGASLFCRILAENDSADWPLSRKFGCSVAMAGDLLIEADRRGMDAYGVSFHVGSQQKNPRAWAQALGDVGRLMARLDAAGVGLRMINLGGGMPATYDNSTPTDLLEYGAVVIAAVREQFGTRPLDLIIEPGRGLVGDAGVIQAEVVLVSKKDDSAAPRWVYLDIGKFNGLAETMDEAIRYKIVTLRDGAPEPVVLAGPTCDSVDVMYEKNPYPMPSDLQPGDKVWILGTGAYTTTYSAVAFNGLPPLESVCI</sequence>
<dbReference type="InterPro" id="IPR009006">
    <property type="entry name" value="Ala_racemase/Decarboxylase_C"/>
</dbReference>
<dbReference type="InterPro" id="IPR022644">
    <property type="entry name" value="De-COase2_N"/>
</dbReference>
<proteinExistence type="inferred from homology"/>
<dbReference type="PROSITE" id="PS00878">
    <property type="entry name" value="ODR_DC_2_1"/>
    <property type="match status" value="1"/>
</dbReference>
<dbReference type="EC" id="4.1.1.17" evidence="6"/>
<comment type="pathway">
    <text evidence="5">Amine and polyamine biosynthesis; putrescine biosynthesis via L-ornithine pathway; putrescine from L-ornithine: step 1/1.</text>
</comment>
<dbReference type="Pfam" id="PF02784">
    <property type="entry name" value="Orn_Arg_deC_N"/>
    <property type="match status" value="1"/>
</dbReference>
<dbReference type="GO" id="GO:0004586">
    <property type="term" value="F:ornithine decarboxylase activity"/>
    <property type="evidence" value="ECO:0007669"/>
    <property type="project" value="UniProtKB-EC"/>
</dbReference>
<dbReference type="InterPro" id="IPR022653">
    <property type="entry name" value="De-COase2_pyr-phos_BS"/>
</dbReference>
<comment type="similarity">
    <text evidence="2">Belongs to the Orn/Lys/Arg decarboxylase class-II family.</text>
</comment>
<evidence type="ECO:0000256" key="4">
    <source>
        <dbReference type="ARBA" id="ARBA00023239"/>
    </source>
</evidence>
<dbReference type="EMBL" id="CP102480">
    <property type="protein sequence ID" value="UUX52205.1"/>
    <property type="molecule type" value="Genomic_DNA"/>
</dbReference>
<dbReference type="InterPro" id="IPR029066">
    <property type="entry name" value="PLP-binding_barrel"/>
</dbReference>
<dbReference type="GO" id="GO:0033387">
    <property type="term" value="P:putrescine biosynthetic process from arginine, via ornithine"/>
    <property type="evidence" value="ECO:0007669"/>
    <property type="project" value="TreeGrafter"/>
</dbReference>
<dbReference type="Gene3D" id="2.40.37.10">
    <property type="entry name" value="Lyase, Ornithine Decarboxylase, Chain A, domain 1"/>
    <property type="match status" value="1"/>
</dbReference>
<evidence type="ECO:0000256" key="5">
    <source>
        <dbReference type="ARBA" id="ARBA00034115"/>
    </source>
</evidence>
<accession>A0A9J7B3K4</accession>
<evidence type="ECO:0000256" key="1">
    <source>
        <dbReference type="ARBA" id="ARBA00001933"/>
    </source>
</evidence>
<gene>
    <name evidence="10" type="ORF">NUH88_06040</name>
</gene>
<comment type="catalytic activity">
    <reaction evidence="7">
        <text>L-ornithine + H(+) = putrescine + CO2</text>
        <dbReference type="Rhea" id="RHEA:22964"/>
        <dbReference type="ChEBI" id="CHEBI:15378"/>
        <dbReference type="ChEBI" id="CHEBI:16526"/>
        <dbReference type="ChEBI" id="CHEBI:46911"/>
        <dbReference type="ChEBI" id="CHEBI:326268"/>
        <dbReference type="EC" id="4.1.1.17"/>
    </reaction>
</comment>
<dbReference type="FunFam" id="2.40.37.10:FF:000004">
    <property type="entry name" value="Ornithine decarboxylase"/>
    <property type="match status" value="1"/>
</dbReference>
<dbReference type="Gene3D" id="3.20.20.10">
    <property type="entry name" value="Alanine racemase"/>
    <property type="match status" value="1"/>
</dbReference>
<dbReference type="AlphaFoldDB" id="A0A9J7B3K4"/>
<keyword evidence="4" id="KW-0456">Lyase</keyword>
<comment type="cofactor">
    <cofactor evidence="1 8">
        <name>pyridoxal 5'-phosphate</name>
        <dbReference type="ChEBI" id="CHEBI:597326"/>
    </cofactor>
</comment>
<evidence type="ECO:0000259" key="9">
    <source>
        <dbReference type="Pfam" id="PF02784"/>
    </source>
</evidence>
<evidence type="ECO:0000313" key="11">
    <source>
        <dbReference type="Proteomes" id="UP001060336"/>
    </source>
</evidence>
<protein>
    <recommendedName>
        <fullName evidence="6">ornithine decarboxylase</fullName>
        <ecNumber evidence="6">4.1.1.17</ecNumber>
    </recommendedName>
</protein>
<dbReference type="PANTHER" id="PTHR11482">
    <property type="entry name" value="ARGININE/DIAMINOPIMELATE/ORNITHINE DECARBOXYLASE"/>
    <property type="match status" value="1"/>
</dbReference>
<dbReference type="GO" id="GO:0005737">
    <property type="term" value="C:cytoplasm"/>
    <property type="evidence" value="ECO:0007669"/>
    <property type="project" value="TreeGrafter"/>
</dbReference>
<dbReference type="KEGG" id="naci:NUH88_06040"/>
<dbReference type="PRINTS" id="PR01179">
    <property type="entry name" value="ODADCRBXLASE"/>
</dbReference>
<feature type="domain" description="Orn/DAP/Arg decarboxylase 2 N-terminal" evidence="9">
    <location>
        <begin position="26"/>
        <end position="260"/>
    </location>
</feature>
<keyword evidence="3 8" id="KW-0663">Pyridoxal phosphate</keyword>
<keyword evidence="11" id="KW-1185">Reference proteome</keyword>
<dbReference type="InterPro" id="IPR000183">
    <property type="entry name" value="Orn/DAP/Arg_de-COase"/>
</dbReference>
<name>A0A9J7B3K4_9PROT</name>
<evidence type="ECO:0000256" key="7">
    <source>
        <dbReference type="ARBA" id="ARBA00049127"/>
    </source>
</evidence>
<dbReference type="SUPFAM" id="SSF50621">
    <property type="entry name" value="Alanine racemase C-terminal domain-like"/>
    <property type="match status" value="1"/>
</dbReference>
<feature type="active site" description="Proton donor" evidence="8">
    <location>
        <position position="325"/>
    </location>
</feature>
<dbReference type="InterPro" id="IPR002433">
    <property type="entry name" value="Orn_de-COase"/>
</dbReference>
<evidence type="ECO:0000256" key="8">
    <source>
        <dbReference type="PIRSR" id="PIRSR600183-50"/>
    </source>
</evidence>
<dbReference type="RefSeq" id="WP_257772153.1">
    <property type="nucleotide sequence ID" value="NZ_CP102480.1"/>
</dbReference>
<evidence type="ECO:0000256" key="2">
    <source>
        <dbReference type="ARBA" id="ARBA00008872"/>
    </source>
</evidence>
<dbReference type="PANTHER" id="PTHR11482:SF6">
    <property type="entry name" value="ORNITHINE DECARBOXYLASE 1-RELATED"/>
    <property type="match status" value="1"/>
</dbReference>